<accession>A0A1G4IM20</accession>
<keyword evidence="3" id="KW-1185">Reference proteome</keyword>
<dbReference type="AlphaFoldDB" id="A0A1G4IM20"/>
<dbReference type="Proteomes" id="UP000189911">
    <property type="component" value="Chromosome A"/>
</dbReference>
<keyword evidence="1" id="KW-0472">Membrane</keyword>
<protein>
    <submittedName>
        <fullName evidence="2">LANO_0A00276g1_1</fullName>
    </submittedName>
</protein>
<evidence type="ECO:0000256" key="1">
    <source>
        <dbReference type="SAM" id="Phobius"/>
    </source>
</evidence>
<feature type="transmembrane region" description="Helical" evidence="1">
    <location>
        <begin position="21"/>
        <end position="43"/>
    </location>
</feature>
<reference evidence="3" key="1">
    <citation type="submission" date="2016-03" db="EMBL/GenBank/DDBJ databases">
        <authorList>
            <person name="Devillers Hugo."/>
        </authorList>
    </citation>
    <scope>NUCLEOTIDE SEQUENCE [LARGE SCALE GENOMIC DNA]</scope>
</reference>
<sequence length="243" mass="26078">MVVGTENRLIKSPVCWYSNPTFLRIFRVVQLLPLITLLGLLGYVSNDGFFYSLYGLIATSISTFYLIVIMIVPVPANPNATVVCVFEAIMAAIMLAAFIELGVDNGSVTCANQKYYFSSSYYNYYWSAVLPCSAAQASIGVSALAFILFTCSSVLFGVNVVKPIRRAFGVRLEGADLTARLQRGSNLAISCAPILHTDIEALAPDTNVAVPESTSYAIAEPAIVESTAVEPVAVEPVVPKVTA</sequence>
<name>A0A1G4IM20_9SACH</name>
<proteinExistence type="predicted"/>
<evidence type="ECO:0000313" key="2">
    <source>
        <dbReference type="EMBL" id="SCU77401.1"/>
    </source>
</evidence>
<keyword evidence="1" id="KW-0812">Transmembrane</keyword>
<dbReference type="PANTHER" id="PTHR37451:SF1">
    <property type="entry name" value="MARVEL DOMAIN-CONTAINING PROTEIN"/>
    <property type="match status" value="1"/>
</dbReference>
<organism evidence="2 3">
    <name type="scientific">Lachancea nothofagi CBS 11611</name>
    <dbReference type="NCBI Taxonomy" id="1266666"/>
    <lineage>
        <taxon>Eukaryota</taxon>
        <taxon>Fungi</taxon>
        <taxon>Dikarya</taxon>
        <taxon>Ascomycota</taxon>
        <taxon>Saccharomycotina</taxon>
        <taxon>Saccharomycetes</taxon>
        <taxon>Saccharomycetales</taxon>
        <taxon>Saccharomycetaceae</taxon>
        <taxon>Lachancea</taxon>
    </lineage>
</organism>
<feature type="transmembrane region" description="Helical" evidence="1">
    <location>
        <begin position="139"/>
        <end position="161"/>
    </location>
</feature>
<feature type="transmembrane region" description="Helical" evidence="1">
    <location>
        <begin position="79"/>
        <end position="99"/>
    </location>
</feature>
<evidence type="ECO:0000313" key="3">
    <source>
        <dbReference type="Proteomes" id="UP000189911"/>
    </source>
</evidence>
<keyword evidence="1" id="KW-1133">Transmembrane helix</keyword>
<gene>
    <name evidence="2" type="ORF">LANO_0A00276G</name>
</gene>
<dbReference type="EMBL" id="LT598449">
    <property type="protein sequence ID" value="SCU77401.1"/>
    <property type="molecule type" value="Genomic_DNA"/>
</dbReference>
<dbReference type="PANTHER" id="PTHR37451">
    <property type="entry name" value="MARVEL DOMAIN"/>
    <property type="match status" value="1"/>
</dbReference>
<feature type="transmembrane region" description="Helical" evidence="1">
    <location>
        <begin position="49"/>
        <end position="72"/>
    </location>
</feature>